<name>A0AAD2FLN4_9STRA</name>
<evidence type="ECO:0000313" key="6">
    <source>
        <dbReference type="EMBL" id="CAJ1942042.1"/>
    </source>
</evidence>
<dbReference type="InterPro" id="IPR013763">
    <property type="entry name" value="Cyclin-like_dom"/>
</dbReference>
<reference evidence="6" key="1">
    <citation type="submission" date="2023-08" db="EMBL/GenBank/DDBJ databases">
        <authorList>
            <person name="Audoor S."/>
            <person name="Bilcke G."/>
        </authorList>
    </citation>
    <scope>NUCLEOTIDE SEQUENCE</scope>
</reference>
<dbReference type="SUPFAM" id="SSF47954">
    <property type="entry name" value="Cyclin-like"/>
    <property type="match status" value="1"/>
</dbReference>
<dbReference type="InterPro" id="IPR039361">
    <property type="entry name" value="Cyclin"/>
</dbReference>
<proteinExistence type="inferred from homology"/>
<comment type="caution">
    <text evidence="6">The sequence shown here is derived from an EMBL/GenBank/DDBJ whole genome shotgun (WGS) entry which is preliminary data.</text>
</comment>
<evidence type="ECO:0000256" key="3">
    <source>
        <dbReference type="SAM" id="MobiDB-lite"/>
    </source>
</evidence>
<feature type="compositionally biased region" description="Basic residues" evidence="3">
    <location>
        <begin position="322"/>
        <end position="344"/>
    </location>
</feature>
<evidence type="ECO:0000313" key="7">
    <source>
        <dbReference type="Proteomes" id="UP001295423"/>
    </source>
</evidence>
<evidence type="ECO:0008006" key="8">
    <source>
        <dbReference type="Google" id="ProtNLM"/>
    </source>
</evidence>
<comment type="similarity">
    <text evidence="2">Belongs to the cyclin family.</text>
</comment>
<dbReference type="SMART" id="SM00385">
    <property type="entry name" value="CYCLIN"/>
    <property type="match status" value="1"/>
</dbReference>
<evidence type="ECO:0000259" key="5">
    <source>
        <dbReference type="SMART" id="SM01332"/>
    </source>
</evidence>
<dbReference type="InterPro" id="IPR006671">
    <property type="entry name" value="Cyclin_N"/>
</dbReference>
<gene>
    <name evidence="6" type="ORF">CYCCA115_LOCUS7749</name>
</gene>
<dbReference type="Proteomes" id="UP001295423">
    <property type="component" value="Unassembled WGS sequence"/>
</dbReference>
<evidence type="ECO:0000259" key="4">
    <source>
        <dbReference type="SMART" id="SM00385"/>
    </source>
</evidence>
<feature type="region of interest" description="Disordered" evidence="3">
    <location>
        <begin position="286"/>
        <end position="351"/>
    </location>
</feature>
<feature type="compositionally biased region" description="Acidic residues" evidence="3">
    <location>
        <begin position="286"/>
        <end position="296"/>
    </location>
</feature>
<dbReference type="Gene3D" id="1.10.472.10">
    <property type="entry name" value="Cyclin-like"/>
    <property type="match status" value="2"/>
</dbReference>
<dbReference type="Pfam" id="PF02984">
    <property type="entry name" value="Cyclin_C"/>
    <property type="match status" value="1"/>
</dbReference>
<protein>
    <recommendedName>
        <fullName evidence="8">Cyclin-like domain-containing protein</fullName>
    </recommendedName>
</protein>
<evidence type="ECO:0000256" key="1">
    <source>
        <dbReference type="ARBA" id="ARBA00023127"/>
    </source>
</evidence>
<dbReference type="FunFam" id="1.10.472.10:FF:000093">
    <property type="entry name" value="Predicted protein"/>
    <property type="match status" value="1"/>
</dbReference>
<keyword evidence="7" id="KW-1185">Reference proteome</keyword>
<accession>A0AAD2FLN4</accession>
<organism evidence="6 7">
    <name type="scientific">Cylindrotheca closterium</name>
    <dbReference type="NCBI Taxonomy" id="2856"/>
    <lineage>
        <taxon>Eukaryota</taxon>
        <taxon>Sar</taxon>
        <taxon>Stramenopiles</taxon>
        <taxon>Ochrophyta</taxon>
        <taxon>Bacillariophyta</taxon>
        <taxon>Bacillariophyceae</taxon>
        <taxon>Bacillariophycidae</taxon>
        <taxon>Bacillariales</taxon>
        <taxon>Bacillariaceae</taxon>
        <taxon>Cylindrotheca</taxon>
    </lineage>
</organism>
<dbReference type="AlphaFoldDB" id="A0AAD2FLN4"/>
<sequence>MPKQLVIASTPLAEWALLPKHEKQEIPERVGFMIRQEEGDYKCIDYLVAFKEICRLAAKPVDEDCRVKMCEWCYQVVDFCKFRRETVGIGMSYLDRYLCSRKGRRSLSDRKEYQLVAMTCLYIAIKIHEPLEMETSLLADLSRGCYTEMEFANMEKKILEALVWRVSGPTPLGFAQNLLLFLPETVHSAVRGAIFDYARYQTELAIADHYFVKIKPSLTGMAAVMNAMEGMDTSLLSAKFQSKFIHTVTKYTEIDMKEVEHIQDRLSKIMLALLNDEQKKKMEALIDLEDEEEEEEYARRSRHSKSRSRSPFSSPEVGASRKVMRSPRGSSHKSPTRSGSRHKSSSSSVDQ</sequence>
<dbReference type="InterPro" id="IPR004367">
    <property type="entry name" value="Cyclin_C-dom"/>
</dbReference>
<feature type="domain" description="Cyclin C-terminal" evidence="5">
    <location>
        <begin position="169"/>
        <end position="306"/>
    </location>
</feature>
<feature type="domain" description="Cyclin-like" evidence="4">
    <location>
        <begin position="71"/>
        <end position="160"/>
    </location>
</feature>
<evidence type="ECO:0000256" key="2">
    <source>
        <dbReference type="RuleBase" id="RU000383"/>
    </source>
</evidence>
<dbReference type="Pfam" id="PF00134">
    <property type="entry name" value="Cyclin_N"/>
    <property type="match status" value="1"/>
</dbReference>
<dbReference type="SMART" id="SM01332">
    <property type="entry name" value="Cyclin_C"/>
    <property type="match status" value="1"/>
</dbReference>
<dbReference type="EMBL" id="CAKOGP040001112">
    <property type="protein sequence ID" value="CAJ1942042.1"/>
    <property type="molecule type" value="Genomic_DNA"/>
</dbReference>
<keyword evidence="1 2" id="KW-0195">Cyclin</keyword>
<dbReference type="PANTHER" id="PTHR10177">
    <property type="entry name" value="CYCLINS"/>
    <property type="match status" value="1"/>
</dbReference>
<dbReference type="InterPro" id="IPR036915">
    <property type="entry name" value="Cyclin-like_sf"/>
</dbReference>